<gene>
    <name evidence="2" type="ORF">HCN56_09830</name>
</gene>
<dbReference type="AlphaFoldDB" id="A0A7X6D0C2"/>
<reference evidence="2 3" key="1">
    <citation type="submission" date="2020-03" db="EMBL/GenBank/DDBJ databases">
        <title>Draft genome of Streptomyces sp. ventii, isolated from the Axial Seamount in the Pacific Ocean, and resequencing of the two type strains Streptomyces lonarensis strain NCL 716 and Streptomyces bohaiensis strain 11A07.</title>
        <authorList>
            <person name="Loughran R.M."/>
            <person name="Pfannmuller K.M."/>
            <person name="Wasson B.J."/>
            <person name="Deadmond M.C."/>
            <person name="Paddock B.E."/>
            <person name="Koyack M.J."/>
            <person name="Gallegos D.A."/>
            <person name="Mitchell E.A."/>
            <person name="Ushijima B."/>
            <person name="Saw J.H."/>
            <person name="Mcphail K.L."/>
            <person name="Videau P."/>
        </authorList>
    </citation>
    <scope>NUCLEOTIDE SEQUENCE [LARGE SCALE GENOMIC DNA]</scope>
    <source>
        <strain evidence="2 3">NCL716</strain>
    </source>
</reference>
<keyword evidence="3" id="KW-1185">Reference proteome</keyword>
<feature type="chain" id="PRO_5030844433" description="Extradiol ring-cleavage dioxygenase class III enzyme subunit B domain-containing protein" evidence="1">
    <location>
        <begin position="20"/>
        <end position="247"/>
    </location>
</feature>
<keyword evidence="1" id="KW-0732">Signal</keyword>
<dbReference type="SUPFAM" id="SSF53213">
    <property type="entry name" value="LigB-like"/>
    <property type="match status" value="1"/>
</dbReference>
<accession>A0A7X6D0C2</accession>
<evidence type="ECO:0000313" key="3">
    <source>
        <dbReference type="Proteomes" id="UP000578686"/>
    </source>
</evidence>
<proteinExistence type="predicted"/>
<protein>
    <recommendedName>
        <fullName evidence="4">Extradiol ring-cleavage dioxygenase class III enzyme subunit B domain-containing protein</fullName>
    </recommendedName>
</protein>
<dbReference type="RefSeq" id="WP_167969312.1">
    <property type="nucleotide sequence ID" value="NZ_BHZG01000065.1"/>
</dbReference>
<sequence length="247" mass="24051">MLVAAAVCPAPPLLVPAVAAGAAAELDALRGDCRRALAAVAAAGPDRLVVVGAGAAAVTHHGRGAAGSFRGFGIPLTVRLPAAGPGGGTADAGPTAEPLPAPSAVAAWLLADAGWDAAPVTAVSVPDDLPAASCLELGRELAAGSARTALLVVGSGSHCRTLKAPGYLDERGEPFDDSVARSLAAADHEALAALDRELAAAVGADGAAPWQVLAGAAGRRESTAPLGGALLHHTAPYGVGYLVAAWS</sequence>
<dbReference type="EMBL" id="JAAVJD010000054">
    <property type="protein sequence ID" value="NJQ05867.1"/>
    <property type="molecule type" value="Genomic_DNA"/>
</dbReference>
<name>A0A7X6D0C2_9ACTN</name>
<dbReference type="Gene3D" id="3.40.830.10">
    <property type="entry name" value="LigB-like"/>
    <property type="match status" value="1"/>
</dbReference>
<dbReference type="Proteomes" id="UP000578686">
    <property type="component" value="Unassembled WGS sequence"/>
</dbReference>
<feature type="signal peptide" evidence="1">
    <location>
        <begin position="1"/>
        <end position="19"/>
    </location>
</feature>
<evidence type="ECO:0008006" key="4">
    <source>
        <dbReference type="Google" id="ProtNLM"/>
    </source>
</evidence>
<comment type="caution">
    <text evidence="2">The sequence shown here is derived from an EMBL/GenBank/DDBJ whole genome shotgun (WGS) entry which is preliminary data.</text>
</comment>
<organism evidence="2 3">
    <name type="scientific">Streptomyces lonarensis</name>
    <dbReference type="NCBI Taxonomy" id="700599"/>
    <lineage>
        <taxon>Bacteria</taxon>
        <taxon>Bacillati</taxon>
        <taxon>Actinomycetota</taxon>
        <taxon>Actinomycetes</taxon>
        <taxon>Kitasatosporales</taxon>
        <taxon>Streptomycetaceae</taxon>
        <taxon>Streptomyces</taxon>
    </lineage>
</organism>
<evidence type="ECO:0000313" key="2">
    <source>
        <dbReference type="EMBL" id="NJQ05867.1"/>
    </source>
</evidence>
<evidence type="ECO:0000256" key="1">
    <source>
        <dbReference type="SAM" id="SignalP"/>
    </source>
</evidence>